<comment type="caution">
    <text evidence="2">The sequence shown here is derived from an EMBL/GenBank/DDBJ whole genome shotgun (WGS) entry which is preliminary data.</text>
</comment>
<dbReference type="Proteomes" id="UP000249396">
    <property type="component" value="Unassembled WGS sequence"/>
</dbReference>
<dbReference type="InterPro" id="IPR029063">
    <property type="entry name" value="SAM-dependent_MTases_sf"/>
</dbReference>
<dbReference type="AlphaFoldDB" id="A0A2W4QPT2"/>
<evidence type="ECO:0000256" key="1">
    <source>
        <dbReference type="SAM" id="MobiDB-lite"/>
    </source>
</evidence>
<dbReference type="GO" id="GO:0008168">
    <property type="term" value="F:methyltransferase activity"/>
    <property type="evidence" value="ECO:0007669"/>
    <property type="project" value="UniProtKB-KW"/>
</dbReference>
<keyword evidence="2" id="KW-0489">Methyltransferase</keyword>
<dbReference type="PANTHER" id="PTHR43861">
    <property type="entry name" value="TRANS-ACONITATE 2-METHYLTRANSFERASE-RELATED"/>
    <property type="match status" value="1"/>
</dbReference>
<dbReference type="SUPFAM" id="SSF53335">
    <property type="entry name" value="S-adenosyl-L-methionine-dependent methyltransferases"/>
    <property type="match status" value="1"/>
</dbReference>
<reference evidence="2 3" key="1">
    <citation type="journal article" date="2018" name="Aquat. Microb. Ecol.">
        <title>Gammaproteobacterial methanotrophs dominate.</title>
        <authorList>
            <person name="Rissanen A.J."/>
            <person name="Saarenheimo J."/>
            <person name="Tiirola M."/>
            <person name="Peura S."/>
            <person name="Aalto S.L."/>
            <person name="Karvinen A."/>
            <person name="Nykanen H."/>
        </authorList>
    </citation>
    <scope>NUCLEOTIDE SEQUENCE [LARGE SCALE GENOMIC DNA]</scope>
    <source>
        <strain evidence="2">AMbin10</strain>
    </source>
</reference>
<dbReference type="GO" id="GO:0032259">
    <property type="term" value="P:methylation"/>
    <property type="evidence" value="ECO:0007669"/>
    <property type="project" value="UniProtKB-KW"/>
</dbReference>
<evidence type="ECO:0000313" key="3">
    <source>
        <dbReference type="Proteomes" id="UP000249396"/>
    </source>
</evidence>
<protein>
    <submittedName>
        <fullName evidence="2">Class I SAM-dependent methyltransferase</fullName>
    </submittedName>
</protein>
<feature type="compositionally biased region" description="Polar residues" evidence="1">
    <location>
        <begin position="8"/>
        <end position="22"/>
    </location>
</feature>
<dbReference type="Gene3D" id="3.40.50.150">
    <property type="entry name" value="Vaccinia Virus protein VP39"/>
    <property type="match status" value="1"/>
</dbReference>
<keyword evidence="2" id="KW-0808">Transferase</keyword>
<gene>
    <name evidence="2" type="ORF">DM484_24765</name>
</gene>
<organism evidence="2 3">
    <name type="scientific">Candidatus Methylumidiphilus alinenensis</name>
    <dbReference type="NCBI Taxonomy" id="2202197"/>
    <lineage>
        <taxon>Bacteria</taxon>
        <taxon>Pseudomonadati</taxon>
        <taxon>Pseudomonadota</taxon>
        <taxon>Gammaproteobacteria</taxon>
        <taxon>Methylococcales</taxon>
        <taxon>Candidatus Methylumidiphilus</taxon>
    </lineage>
</organism>
<evidence type="ECO:0000313" key="2">
    <source>
        <dbReference type="EMBL" id="PZN72249.1"/>
    </source>
</evidence>
<feature type="region of interest" description="Disordered" evidence="1">
    <location>
        <begin position="1"/>
        <end position="24"/>
    </location>
</feature>
<sequence>MVSENKNDSIQARGQENSSLPNPTEWPFDGLEKVASCPVCGGTERSTVHLGLTDRIFFCAPGAWTLYRCDTCHCGYLDPRPTPQAIGLAYAEYYTHTAPQEEVFLSSSTFIGRRLVTLRNGYLNARFPHLALKPSHRLGFRLMDYFPQTRALAERDVRHLPEPVAGARLMDLGCGSGAFVRRALSLGYAAEGLEFDSQAVAAGIGKGLPIREGSLPRTGLESGSYDVVTLSQVIEHLHDPLAALQEIHRLLKPGGVFWLATPNMDAPGHSHFGPDWRGLEPPRHLVLFSAKALRLALERTGFSDIEFKPPGAVSQWLWSSSLRISKNARLGTPIELPSDLTKLAGREDRLSLTDPVAGEELVVVARKS</sequence>
<dbReference type="EMBL" id="QJPH01000494">
    <property type="protein sequence ID" value="PZN72249.1"/>
    <property type="molecule type" value="Genomic_DNA"/>
</dbReference>
<dbReference type="Pfam" id="PF13489">
    <property type="entry name" value="Methyltransf_23"/>
    <property type="match status" value="1"/>
</dbReference>
<name>A0A2W4QPT2_9GAMM</name>
<dbReference type="CDD" id="cd02440">
    <property type="entry name" value="AdoMet_MTases"/>
    <property type="match status" value="1"/>
</dbReference>
<proteinExistence type="predicted"/>
<accession>A0A2W4QPT2</accession>